<organism evidence="1 2">
    <name type="scientific">Acer negundo</name>
    <name type="common">Box elder</name>
    <dbReference type="NCBI Taxonomy" id="4023"/>
    <lineage>
        <taxon>Eukaryota</taxon>
        <taxon>Viridiplantae</taxon>
        <taxon>Streptophyta</taxon>
        <taxon>Embryophyta</taxon>
        <taxon>Tracheophyta</taxon>
        <taxon>Spermatophyta</taxon>
        <taxon>Magnoliopsida</taxon>
        <taxon>eudicotyledons</taxon>
        <taxon>Gunneridae</taxon>
        <taxon>Pentapetalae</taxon>
        <taxon>rosids</taxon>
        <taxon>malvids</taxon>
        <taxon>Sapindales</taxon>
        <taxon>Sapindaceae</taxon>
        <taxon>Hippocastanoideae</taxon>
        <taxon>Acereae</taxon>
        <taxon>Acer</taxon>
    </lineage>
</organism>
<proteinExistence type="predicted"/>
<keyword evidence="2" id="KW-1185">Reference proteome</keyword>
<dbReference type="Proteomes" id="UP001064489">
    <property type="component" value="Chromosome 8"/>
</dbReference>
<reference evidence="1" key="1">
    <citation type="journal article" date="2022" name="Plant J.">
        <title>Strategies of tolerance reflected in two North American maple genomes.</title>
        <authorList>
            <person name="McEvoy S.L."/>
            <person name="Sezen U.U."/>
            <person name="Trouern-Trend A."/>
            <person name="McMahon S.M."/>
            <person name="Schaberg P.G."/>
            <person name="Yang J."/>
            <person name="Wegrzyn J.L."/>
            <person name="Swenson N.G."/>
        </authorList>
    </citation>
    <scope>NUCLEOTIDE SEQUENCE</scope>
    <source>
        <strain evidence="1">91603</strain>
    </source>
</reference>
<gene>
    <name evidence="1" type="ORF">LWI28_005760</name>
</gene>
<dbReference type="EMBL" id="JAJSOW010000103">
    <property type="protein sequence ID" value="KAI9173740.1"/>
    <property type="molecule type" value="Genomic_DNA"/>
</dbReference>
<reference evidence="1" key="2">
    <citation type="submission" date="2023-02" db="EMBL/GenBank/DDBJ databases">
        <authorList>
            <person name="Swenson N.G."/>
            <person name="Wegrzyn J.L."/>
            <person name="Mcevoy S.L."/>
        </authorList>
    </citation>
    <scope>NUCLEOTIDE SEQUENCE</scope>
    <source>
        <strain evidence="1">91603</strain>
        <tissue evidence="1">Leaf</tissue>
    </source>
</reference>
<name>A0AAD5IQL1_ACENE</name>
<sequence length="151" mass="17275">MIRRDSLSKTTMKDRRYGNFLDLITNMAKQKGLEDLKVFCVMCWHLWYLCNDFIHSGGTMVYEDVLPWSSNYVVTCKASTRGEEANFGHFLEEIAFLRVQNPDMKFLAISKGANQTAQSLARIGLESLDNKYWMEEVLACISDLVATDISV</sequence>
<evidence type="ECO:0008006" key="3">
    <source>
        <dbReference type="Google" id="ProtNLM"/>
    </source>
</evidence>
<accession>A0AAD5IQL1</accession>
<comment type="caution">
    <text evidence="1">The sequence shown here is derived from an EMBL/GenBank/DDBJ whole genome shotgun (WGS) entry which is preliminary data.</text>
</comment>
<dbReference type="AlphaFoldDB" id="A0AAD5IQL1"/>
<evidence type="ECO:0000313" key="2">
    <source>
        <dbReference type="Proteomes" id="UP001064489"/>
    </source>
</evidence>
<protein>
    <recommendedName>
        <fullName evidence="3">RNase H type-1 domain-containing protein</fullName>
    </recommendedName>
</protein>
<evidence type="ECO:0000313" key="1">
    <source>
        <dbReference type="EMBL" id="KAI9173740.1"/>
    </source>
</evidence>